<protein>
    <submittedName>
        <fullName evidence="10">Type IV pilus assembly protein PilQ</fullName>
    </submittedName>
</protein>
<dbReference type="GO" id="GO:0009306">
    <property type="term" value="P:protein secretion"/>
    <property type="evidence" value="ECO:0007669"/>
    <property type="project" value="InterPro"/>
</dbReference>
<dbReference type="InterPro" id="IPR011662">
    <property type="entry name" value="Secretin/TonB_short_N"/>
</dbReference>
<keyword evidence="5" id="KW-0472">Membrane</keyword>
<feature type="domain" description="Secretin/TonB short N-terminal" evidence="9">
    <location>
        <begin position="408"/>
        <end position="456"/>
    </location>
</feature>
<evidence type="ECO:0000256" key="3">
    <source>
        <dbReference type="ARBA" id="ARBA00022729"/>
    </source>
</evidence>
<dbReference type="InterPro" id="IPR021731">
    <property type="entry name" value="AMIN_dom"/>
</dbReference>
<keyword evidence="4" id="KW-0653">Protein transport</keyword>
<evidence type="ECO:0000256" key="4">
    <source>
        <dbReference type="ARBA" id="ARBA00022927"/>
    </source>
</evidence>
<dbReference type="PANTHER" id="PTHR30604:SF1">
    <property type="entry name" value="DNA UTILIZATION PROTEIN HOFQ"/>
    <property type="match status" value="1"/>
</dbReference>
<dbReference type="PANTHER" id="PTHR30604">
    <property type="entry name" value="PROTEIN TRANSPORT PROTEIN HOFQ"/>
    <property type="match status" value="1"/>
</dbReference>
<evidence type="ECO:0000256" key="7">
    <source>
        <dbReference type="RuleBase" id="RU004003"/>
    </source>
</evidence>
<dbReference type="Gene3D" id="2.60.40.3470">
    <property type="match status" value="1"/>
</dbReference>
<dbReference type="Pfam" id="PF11741">
    <property type="entry name" value="AMIN"/>
    <property type="match status" value="2"/>
</dbReference>
<sequence>MGYNMSFFKLAHACVKKLFGIMAAVSLLGVLFVPQLEAATIKGLQLLSDGSGQNLSIVMDEAAEYQVYNLEGPARVVLNFPKATMADSVGEVKGDGGVETVFPVQDSNGARIEVGLAKGTTYDIVEKGNDLLISFVSNTKRKAKAGGAEIQDISVRDKAGVTELVLRGKQMDANHNSLVTNDGKTMVLDFWGGVSKLPKEYFTYTAQRLNDVTVGAAEGRLRLVVSLRAGAGANHQIDASANQMIVRFGKVESIPTATGLTVEAVDFQPDDRIAHMVIRTNAANPIINLQEDNGKVILDIKNAALASGQERSQDVRAFPGPVNQIDSYAVNKDVRIVARLRGKAVVSSYQSGNVLTVTLKPEDMATAAQLSEEELRDEKVYSGQKVTFNYKDIDIRNALKLIAEMSELNMIMADDIKGTLTMRLVDVPWDQALDLILQARGLGKEQSGNVVRIAPLDVLKSDADARKEAQQVAEEIAPLDTDFIQLGYASVNDVSTILKGGSVTQSAGLGNSENRTTSKAETGIGGEGGLKLLSDRGSILLDERSNTMIITDTRERLNNIKRLISVIDKPMQQVLIEARIVEASDTFSRDLGIRWGGQFNSAGNKFTHGVGVGTPATLGNVVDLGAAVGAGAGGAIGYSLGTLSGALNLNLELSAAEANGDVKVVSSPRVFTSNLQEALIQQDEQIPFDQVTTSGGATTITPVFQSAKLSLRVTPQITADQRIIMELKVNKDTPITNVAGTATAINTKTVETRLLVKNGETVVLGGIYTQTTSDNVSGVPGLMDIPLIGHLFKRKQKTNNRSELLIFITPTVIDTEGESSN</sequence>
<evidence type="ECO:0000313" key="11">
    <source>
        <dbReference type="Proteomes" id="UP000231632"/>
    </source>
</evidence>
<proteinExistence type="inferred from homology"/>
<dbReference type="Pfam" id="PF03958">
    <property type="entry name" value="Secretin_N"/>
    <property type="match status" value="1"/>
</dbReference>
<organism evidence="10 11">
    <name type="scientific">Mariprofundus micogutta</name>
    <dbReference type="NCBI Taxonomy" id="1921010"/>
    <lineage>
        <taxon>Bacteria</taxon>
        <taxon>Pseudomonadati</taxon>
        <taxon>Pseudomonadota</taxon>
        <taxon>Candidatius Mariprofundia</taxon>
        <taxon>Mariprofundales</taxon>
        <taxon>Mariprofundaceae</taxon>
        <taxon>Mariprofundus</taxon>
    </lineage>
</organism>
<dbReference type="AlphaFoldDB" id="A0A1L8CQR8"/>
<dbReference type="STRING" id="1921010.MMIC_P2243"/>
<dbReference type="Pfam" id="PF07660">
    <property type="entry name" value="STN"/>
    <property type="match status" value="1"/>
</dbReference>
<keyword evidence="3" id="KW-0732">Signal</keyword>
<dbReference type="InterPro" id="IPR013355">
    <property type="entry name" value="Pilus_4_PilQ"/>
</dbReference>
<comment type="caution">
    <text evidence="10">The sequence shown here is derived from an EMBL/GenBank/DDBJ whole genome shotgun (WGS) entry which is preliminary data.</text>
</comment>
<dbReference type="Gene3D" id="3.30.1370.130">
    <property type="match status" value="1"/>
</dbReference>
<dbReference type="Pfam" id="PF00263">
    <property type="entry name" value="Secretin"/>
    <property type="match status" value="1"/>
</dbReference>
<dbReference type="Gene3D" id="3.30.1370.120">
    <property type="match status" value="1"/>
</dbReference>
<reference evidence="10 11" key="1">
    <citation type="journal article" date="2017" name="Arch. Microbiol.">
        <title>Mariprofundus micogutta sp. nov., a novel iron-oxidizing zetaproteobacterium isolated from a deep-sea hydrothermal field at the Bayonnaise knoll of the Izu-Ogasawara arc, and a description of Mariprofundales ord. nov. and Zetaproteobacteria classis nov.</title>
        <authorList>
            <person name="Makita H."/>
            <person name="Tanaka E."/>
            <person name="Mitsunobu S."/>
            <person name="Miyazaki M."/>
            <person name="Nunoura T."/>
            <person name="Uematsu K."/>
            <person name="Takaki Y."/>
            <person name="Nishi S."/>
            <person name="Shimamura S."/>
            <person name="Takai K."/>
        </authorList>
    </citation>
    <scope>NUCLEOTIDE SEQUENCE [LARGE SCALE GENOMIC DNA]</scope>
    <source>
        <strain evidence="10 11">ET2</strain>
    </source>
</reference>
<dbReference type="InterPro" id="IPR005644">
    <property type="entry name" value="NolW-like"/>
</dbReference>
<evidence type="ECO:0000256" key="8">
    <source>
        <dbReference type="RuleBase" id="RU004004"/>
    </source>
</evidence>
<keyword evidence="2 8" id="KW-0813">Transport</keyword>
<dbReference type="Proteomes" id="UP000231632">
    <property type="component" value="Unassembled WGS sequence"/>
</dbReference>
<name>A0A1L8CQR8_9PROT</name>
<dbReference type="NCBIfam" id="TIGR02515">
    <property type="entry name" value="IV_pilus_PilQ"/>
    <property type="match status" value="1"/>
</dbReference>
<dbReference type="InterPro" id="IPR051808">
    <property type="entry name" value="Type_IV_pilus_biogenesis"/>
</dbReference>
<dbReference type="SMART" id="SM00965">
    <property type="entry name" value="STN"/>
    <property type="match status" value="1"/>
</dbReference>
<keyword evidence="6" id="KW-0998">Cell outer membrane</keyword>
<evidence type="ECO:0000259" key="9">
    <source>
        <dbReference type="SMART" id="SM00965"/>
    </source>
</evidence>
<accession>A0A1L8CQR8</accession>
<dbReference type="InterPro" id="IPR001775">
    <property type="entry name" value="GspD/PilQ"/>
</dbReference>
<comment type="similarity">
    <text evidence="7">Belongs to the bacterial secretin family.</text>
</comment>
<dbReference type="InterPro" id="IPR038591">
    <property type="entry name" value="NolW-like_sf"/>
</dbReference>
<dbReference type="EMBL" id="BDFD01000024">
    <property type="protein sequence ID" value="GAV21261.1"/>
    <property type="molecule type" value="Genomic_DNA"/>
</dbReference>
<evidence type="ECO:0000256" key="6">
    <source>
        <dbReference type="ARBA" id="ARBA00023237"/>
    </source>
</evidence>
<evidence type="ECO:0000256" key="5">
    <source>
        <dbReference type="ARBA" id="ARBA00023136"/>
    </source>
</evidence>
<dbReference type="GO" id="GO:0009279">
    <property type="term" value="C:cell outer membrane"/>
    <property type="evidence" value="ECO:0007669"/>
    <property type="project" value="UniProtKB-SubCell"/>
</dbReference>
<keyword evidence="11" id="KW-1185">Reference proteome</keyword>
<evidence type="ECO:0000256" key="2">
    <source>
        <dbReference type="ARBA" id="ARBA00022448"/>
    </source>
</evidence>
<evidence type="ECO:0000256" key="1">
    <source>
        <dbReference type="ARBA" id="ARBA00004370"/>
    </source>
</evidence>
<comment type="subcellular location">
    <subcellularLocation>
        <location evidence="8">Cell outer membrane</location>
    </subcellularLocation>
    <subcellularLocation>
        <location evidence="1">Membrane</location>
    </subcellularLocation>
</comment>
<dbReference type="Gene3D" id="2.60.40.3500">
    <property type="match status" value="1"/>
</dbReference>
<dbReference type="PRINTS" id="PR00811">
    <property type="entry name" value="BCTERIALGSPD"/>
</dbReference>
<dbReference type="InterPro" id="IPR004846">
    <property type="entry name" value="T2SS/T3SS_dom"/>
</dbReference>
<evidence type="ECO:0000313" key="10">
    <source>
        <dbReference type="EMBL" id="GAV21261.1"/>
    </source>
</evidence>
<gene>
    <name evidence="10" type="ORF">MMIC_P2243</name>
</gene>